<feature type="compositionally biased region" description="Low complexity" evidence="1">
    <location>
        <begin position="74"/>
        <end position="88"/>
    </location>
</feature>
<comment type="caution">
    <text evidence="3">The sequence shown here is derived from an EMBL/GenBank/DDBJ whole genome shotgun (WGS) entry which is preliminary data.</text>
</comment>
<feature type="region of interest" description="Disordered" evidence="1">
    <location>
        <begin position="42"/>
        <end position="114"/>
    </location>
</feature>
<evidence type="ECO:0000313" key="3">
    <source>
        <dbReference type="EMBL" id="MBM6921997.1"/>
    </source>
</evidence>
<dbReference type="EMBL" id="JACJKY010000040">
    <property type="protein sequence ID" value="MBM6921997.1"/>
    <property type="molecule type" value="Genomic_DNA"/>
</dbReference>
<evidence type="ECO:0000256" key="2">
    <source>
        <dbReference type="SAM" id="SignalP"/>
    </source>
</evidence>
<dbReference type="PROSITE" id="PS51257">
    <property type="entry name" value="PROKAR_LIPOPROTEIN"/>
    <property type="match status" value="1"/>
</dbReference>
<evidence type="ECO:0008006" key="5">
    <source>
        <dbReference type="Google" id="ProtNLM"/>
    </source>
</evidence>
<sequence length="286" mass="31289">MKKIIILLLCCGVLIGMVGCGGNTAPPPTESPPTTVSETIITETPTETTPPATAVEPTEKENEPTPTESKDQPTEPTVTATEPTTTAKPTEEPKPTVITKPTESSVAKTPTENECITILETDDPPTEEIIIPPKPSADTVAQKVAEYINQFRTEQGDVTATVIPGLTEYCKYRCTQLKTNFAHDTADQRATAEALQYGEYVDWSLYGIEGEENYYTANVREAIGKGNWGGMADEIAYSIANGFRNSKGHWSYVGSSKYNYMAVGVMYDGYYWYVCVCMDSENTDLK</sequence>
<evidence type="ECO:0000256" key="1">
    <source>
        <dbReference type="SAM" id="MobiDB-lite"/>
    </source>
</evidence>
<dbReference type="Gene3D" id="3.40.33.10">
    <property type="entry name" value="CAP"/>
    <property type="match status" value="1"/>
</dbReference>
<dbReference type="AlphaFoldDB" id="A0A938X9W0"/>
<feature type="compositionally biased region" description="Low complexity" evidence="1">
    <location>
        <begin position="42"/>
        <end position="56"/>
    </location>
</feature>
<reference evidence="3" key="1">
    <citation type="submission" date="2020-08" db="EMBL/GenBank/DDBJ databases">
        <authorList>
            <person name="Cejkova D."/>
            <person name="Kubasova T."/>
            <person name="Jahodarova E."/>
            <person name="Rychlik I."/>
        </authorList>
    </citation>
    <scope>NUCLEOTIDE SEQUENCE</scope>
    <source>
        <strain evidence="3">An559</strain>
    </source>
</reference>
<feature type="signal peptide" evidence="2">
    <location>
        <begin position="1"/>
        <end position="25"/>
    </location>
</feature>
<proteinExistence type="predicted"/>
<evidence type="ECO:0000313" key="4">
    <source>
        <dbReference type="Proteomes" id="UP000774750"/>
    </source>
</evidence>
<name>A0A938X9W0_9FIRM</name>
<feature type="chain" id="PRO_5037437628" description="SCP domain-containing protein" evidence="2">
    <location>
        <begin position="26"/>
        <end position="286"/>
    </location>
</feature>
<dbReference type="RefSeq" id="WP_087378638.1">
    <property type="nucleotide sequence ID" value="NZ_JACJKY010000040.1"/>
</dbReference>
<keyword evidence="2" id="KW-0732">Signal</keyword>
<feature type="compositionally biased region" description="Polar residues" evidence="1">
    <location>
        <begin position="99"/>
        <end position="114"/>
    </location>
</feature>
<accession>A0A938X9W0</accession>
<protein>
    <recommendedName>
        <fullName evidence="5">SCP domain-containing protein</fullName>
    </recommendedName>
</protein>
<reference evidence="3" key="2">
    <citation type="journal article" date="2021" name="Sci. Rep.">
        <title>The distribution of antibiotic resistance genes in chicken gut microbiota commensals.</title>
        <authorList>
            <person name="Juricova H."/>
            <person name="Matiasovicova J."/>
            <person name="Kubasova T."/>
            <person name="Cejkova D."/>
            <person name="Rychlik I."/>
        </authorList>
    </citation>
    <scope>NUCLEOTIDE SEQUENCE</scope>
    <source>
        <strain evidence="3">An559</strain>
    </source>
</reference>
<dbReference type="Proteomes" id="UP000774750">
    <property type="component" value="Unassembled WGS sequence"/>
</dbReference>
<feature type="compositionally biased region" description="Basic and acidic residues" evidence="1">
    <location>
        <begin position="57"/>
        <end position="73"/>
    </location>
</feature>
<keyword evidence="4" id="KW-1185">Reference proteome</keyword>
<gene>
    <name evidence="3" type="ORF">H6A12_12700</name>
</gene>
<dbReference type="InterPro" id="IPR035940">
    <property type="entry name" value="CAP_sf"/>
</dbReference>
<organism evidence="3 4">
    <name type="scientific">Merdimmobilis hominis</name>
    <dbReference type="NCBI Taxonomy" id="2897707"/>
    <lineage>
        <taxon>Bacteria</taxon>
        <taxon>Bacillati</taxon>
        <taxon>Bacillota</taxon>
        <taxon>Clostridia</taxon>
        <taxon>Eubacteriales</taxon>
        <taxon>Oscillospiraceae</taxon>
        <taxon>Merdimmobilis</taxon>
    </lineage>
</organism>